<evidence type="ECO:0000313" key="9">
    <source>
        <dbReference type="EMBL" id="CAK0808022.1"/>
    </source>
</evidence>
<keyword evidence="3" id="KW-0285">Flavoprotein</keyword>
<dbReference type="InterPro" id="IPR016169">
    <property type="entry name" value="FAD-bd_PCMH_sub2"/>
</dbReference>
<dbReference type="PROSITE" id="PS51387">
    <property type="entry name" value="FAD_PCMH"/>
    <property type="match status" value="1"/>
</dbReference>
<feature type="compositionally biased region" description="Low complexity" evidence="6">
    <location>
        <begin position="691"/>
        <end position="711"/>
    </location>
</feature>
<evidence type="ECO:0000256" key="4">
    <source>
        <dbReference type="ARBA" id="ARBA00022827"/>
    </source>
</evidence>
<keyword evidence="10" id="KW-1185">Reference proteome</keyword>
<dbReference type="PANTHER" id="PTHR42973:SF39">
    <property type="entry name" value="FAD-BINDING PCMH-TYPE DOMAIN-CONTAINING PROTEIN"/>
    <property type="match status" value="1"/>
</dbReference>
<dbReference type="SUPFAM" id="SSF56176">
    <property type="entry name" value="FAD-binding/transporter-associated domain-like"/>
    <property type="match status" value="1"/>
</dbReference>
<evidence type="ECO:0000256" key="2">
    <source>
        <dbReference type="ARBA" id="ARBA00005466"/>
    </source>
</evidence>
<dbReference type="Gene3D" id="3.30.465.10">
    <property type="match status" value="1"/>
</dbReference>
<reference evidence="9" key="1">
    <citation type="submission" date="2023-10" db="EMBL/GenBank/DDBJ databases">
        <authorList>
            <person name="Chen Y."/>
            <person name="Shah S."/>
            <person name="Dougan E. K."/>
            <person name="Thang M."/>
            <person name="Chan C."/>
        </authorList>
    </citation>
    <scope>NUCLEOTIDE SEQUENCE [LARGE SCALE GENOMIC DNA]</scope>
</reference>
<dbReference type="PROSITE" id="PS51257">
    <property type="entry name" value="PROKAR_LIPOPROTEIN"/>
    <property type="match status" value="1"/>
</dbReference>
<comment type="similarity">
    <text evidence="2">Belongs to the oxygen-dependent FAD-linked oxidoreductase family.</text>
</comment>
<accession>A0ABN9QSD7</accession>
<evidence type="ECO:0000259" key="8">
    <source>
        <dbReference type="PROSITE" id="PS51387"/>
    </source>
</evidence>
<evidence type="ECO:0000256" key="5">
    <source>
        <dbReference type="ARBA" id="ARBA00023002"/>
    </source>
</evidence>
<organism evidence="9 10">
    <name type="scientific">Prorocentrum cordatum</name>
    <dbReference type="NCBI Taxonomy" id="2364126"/>
    <lineage>
        <taxon>Eukaryota</taxon>
        <taxon>Sar</taxon>
        <taxon>Alveolata</taxon>
        <taxon>Dinophyceae</taxon>
        <taxon>Prorocentrales</taxon>
        <taxon>Prorocentraceae</taxon>
        <taxon>Prorocentrum</taxon>
    </lineage>
</organism>
<keyword evidence="4" id="KW-0274">FAD</keyword>
<feature type="signal peptide" evidence="7">
    <location>
        <begin position="1"/>
        <end position="23"/>
    </location>
</feature>
<name>A0ABN9QSD7_9DINO</name>
<dbReference type="Gene3D" id="3.40.462.20">
    <property type="match status" value="1"/>
</dbReference>
<protein>
    <recommendedName>
        <fullName evidence="8">FAD-binding PCMH-type domain-containing protein</fullName>
    </recommendedName>
</protein>
<evidence type="ECO:0000256" key="1">
    <source>
        <dbReference type="ARBA" id="ARBA00001974"/>
    </source>
</evidence>
<dbReference type="PANTHER" id="PTHR42973">
    <property type="entry name" value="BINDING OXIDOREDUCTASE, PUTATIVE (AFU_ORTHOLOGUE AFUA_1G17690)-RELATED"/>
    <property type="match status" value="1"/>
</dbReference>
<keyword evidence="5" id="KW-0560">Oxidoreductase</keyword>
<evidence type="ECO:0000256" key="3">
    <source>
        <dbReference type="ARBA" id="ARBA00022630"/>
    </source>
</evidence>
<dbReference type="Pfam" id="PF01565">
    <property type="entry name" value="FAD_binding_4"/>
    <property type="match status" value="1"/>
</dbReference>
<evidence type="ECO:0000256" key="6">
    <source>
        <dbReference type="SAM" id="MobiDB-lite"/>
    </source>
</evidence>
<dbReference type="EMBL" id="CAUYUJ010004074">
    <property type="protein sequence ID" value="CAK0808022.1"/>
    <property type="molecule type" value="Genomic_DNA"/>
</dbReference>
<feature type="region of interest" description="Disordered" evidence="6">
    <location>
        <begin position="689"/>
        <end position="711"/>
    </location>
</feature>
<dbReference type="InterPro" id="IPR016166">
    <property type="entry name" value="FAD-bd_PCMH"/>
</dbReference>
<feature type="chain" id="PRO_5046374581" description="FAD-binding PCMH-type domain-containing protein" evidence="7">
    <location>
        <begin position="24"/>
        <end position="711"/>
    </location>
</feature>
<keyword evidence="7" id="KW-0732">Signal</keyword>
<comment type="caution">
    <text evidence="9">The sequence shown here is derived from an EMBL/GenBank/DDBJ whole genome shotgun (WGS) entry which is preliminary data.</text>
</comment>
<sequence length="711" mass="76887">MALPTARVAALMGVLSSIGCTAAVKLFGAQEVGAPEARARVATTAQSCDGSALGATVVRESDVGYNASRSQWASTMSSSAVADARTRPHMIVYCTTDAHVQEAVSFAKGCGFSISVRSGGHNYAGLSSCPEDSPQCIQVDLSGIETFAVNTATSPAQVTIGSGLIMEQVYSMLMPYGLTVPGGTCKTVGVGGHYQSSAAGYLVRSFGLGLDHVKSFRIVLADAQVHVVDESSDPELYWALLGGGPGSWGIVLDYTLDTIAYADAPHTSTWTFLYPYSRAMLHALGSLWSSQMADPVVERDLMLLFMVHPGVLFGFNDTYEHYIMVRGVWTGIDNGALAGSLYTQYVTPFEAIPHLTLAPVTPVPVHAIQGALATSWDLGPFRSHIHGFATKSWPDAVFYDAIADEVEIRLAIPYLHFSFQLWAFGGQGRRNAGQNAYANREAETWVDDWVFFLGDGMAQVAEDRIWAFRNTTGHEWEEDNIPHSWMTPDTLTQKTHSGAADFAMNESWFARLQDVKTRVDSADLFRTSMTIPARGSASAAGDPHLQNIHGERFDLMQPGWHTLLEIPRQAAAQHVLLLVEAEARHDGPACTDMYFRSLNITGEWAEEKQKGGLRFHAHQSDGTASTWMKFNRLDLKVTHGRTLQGTRYLNFFVSHLAKTGFAIGGLLGEDDHTKAATPEASCRRGVSLLQGTSGRAEEGASSASSAEASLA</sequence>
<dbReference type="InterPro" id="IPR036318">
    <property type="entry name" value="FAD-bd_PCMH-like_sf"/>
</dbReference>
<dbReference type="InterPro" id="IPR006094">
    <property type="entry name" value="Oxid_FAD_bind_N"/>
</dbReference>
<proteinExistence type="inferred from homology"/>
<comment type="cofactor">
    <cofactor evidence="1">
        <name>FAD</name>
        <dbReference type="ChEBI" id="CHEBI:57692"/>
    </cofactor>
</comment>
<gene>
    <name evidence="9" type="ORF">PCOR1329_LOCUS13737</name>
</gene>
<evidence type="ECO:0000313" key="10">
    <source>
        <dbReference type="Proteomes" id="UP001189429"/>
    </source>
</evidence>
<feature type="domain" description="FAD-binding PCMH-type" evidence="8">
    <location>
        <begin position="84"/>
        <end position="261"/>
    </location>
</feature>
<evidence type="ECO:0000256" key="7">
    <source>
        <dbReference type="SAM" id="SignalP"/>
    </source>
</evidence>
<dbReference type="Proteomes" id="UP001189429">
    <property type="component" value="Unassembled WGS sequence"/>
</dbReference>
<dbReference type="InterPro" id="IPR050416">
    <property type="entry name" value="FAD-linked_Oxidoreductase"/>
</dbReference>